<dbReference type="EMBL" id="FNWL01000002">
    <property type="protein sequence ID" value="SEH16544.1"/>
    <property type="molecule type" value="Genomic_DNA"/>
</dbReference>
<gene>
    <name evidence="3" type="ORF">SAMN04487967_2696</name>
</gene>
<dbReference type="Pfam" id="PF24038">
    <property type="entry name" value="DUF7347"/>
    <property type="match status" value="1"/>
</dbReference>
<evidence type="ECO:0000259" key="2">
    <source>
        <dbReference type="Pfam" id="PF24042"/>
    </source>
</evidence>
<sequence length="289" mass="31714">MTRDEGSDAGSGPQVREAFSLLNHEIRLEIVLALLEDWQAVYTEPRSYAELMEAVGMRDSGKFNYHLDKLRGVYVWQVEDGYVPTASVTALYRAVLAHQPTAEFEYDQTEIDAACPGCDATLVLEYERGFVSVDCSACDWIGFTYPFPRRGFDGRDADAVARAVTRRARHHVAMAAEGQCPFCAGTTTVDPRVDAVEDDEYWIKIDCDACSYTIGTAPLATVLYDGQVATALEEVGTGREPYDWQLPGATVRVESRDPLELALEIDGDDGTATVVVDDTVTVQSVCVDG</sequence>
<evidence type="ECO:0008006" key="5">
    <source>
        <dbReference type="Google" id="ProtNLM"/>
    </source>
</evidence>
<dbReference type="AlphaFoldDB" id="A0A1H6G3G6"/>
<protein>
    <recommendedName>
        <fullName evidence="5">Helix-turn-helix domain-containing protein</fullName>
    </recommendedName>
</protein>
<evidence type="ECO:0000313" key="3">
    <source>
        <dbReference type="EMBL" id="SEH16544.1"/>
    </source>
</evidence>
<organism evidence="3 4">
    <name type="scientific">Natronorubrum sediminis</name>
    <dbReference type="NCBI Taxonomy" id="640943"/>
    <lineage>
        <taxon>Archaea</taxon>
        <taxon>Methanobacteriati</taxon>
        <taxon>Methanobacteriota</taxon>
        <taxon>Stenosarchaea group</taxon>
        <taxon>Halobacteria</taxon>
        <taxon>Halobacteriales</taxon>
        <taxon>Natrialbaceae</taxon>
        <taxon>Natronorubrum</taxon>
    </lineage>
</organism>
<dbReference type="InterPro" id="IPR036388">
    <property type="entry name" value="WH-like_DNA-bd_sf"/>
</dbReference>
<dbReference type="InterPro" id="IPR055775">
    <property type="entry name" value="DUF7351"/>
</dbReference>
<dbReference type="RefSeq" id="WP_090507454.1">
    <property type="nucleotide sequence ID" value="NZ_FNWL01000002.1"/>
</dbReference>
<feature type="domain" description="DUF7347" evidence="1">
    <location>
        <begin position="16"/>
        <end position="95"/>
    </location>
</feature>
<evidence type="ECO:0000313" key="4">
    <source>
        <dbReference type="Proteomes" id="UP000199112"/>
    </source>
</evidence>
<dbReference type="OrthoDB" id="8482at2157"/>
<dbReference type="Gene3D" id="1.10.10.10">
    <property type="entry name" value="Winged helix-like DNA-binding domain superfamily/Winged helix DNA-binding domain"/>
    <property type="match status" value="1"/>
</dbReference>
<keyword evidence="4" id="KW-1185">Reference proteome</keyword>
<reference evidence="4" key="1">
    <citation type="submission" date="2016-10" db="EMBL/GenBank/DDBJ databases">
        <authorList>
            <person name="Varghese N."/>
            <person name="Submissions S."/>
        </authorList>
    </citation>
    <scope>NUCLEOTIDE SEQUENCE [LARGE SCALE GENOMIC DNA]</scope>
    <source>
        <strain evidence="4">CGMCC 1.8981</strain>
    </source>
</reference>
<feature type="domain" description="DUF7351" evidence="2">
    <location>
        <begin position="112"/>
        <end position="282"/>
    </location>
</feature>
<name>A0A1H6G3G6_9EURY</name>
<dbReference type="InterPro" id="IPR011991">
    <property type="entry name" value="ArsR-like_HTH"/>
</dbReference>
<dbReference type="Proteomes" id="UP000199112">
    <property type="component" value="Unassembled WGS sequence"/>
</dbReference>
<accession>A0A1H6G3G6</accession>
<dbReference type="Pfam" id="PF24042">
    <property type="entry name" value="DUF7351"/>
    <property type="match status" value="1"/>
</dbReference>
<dbReference type="CDD" id="cd00090">
    <property type="entry name" value="HTH_ARSR"/>
    <property type="match status" value="1"/>
</dbReference>
<evidence type="ECO:0000259" key="1">
    <source>
        <dbReference type="Pfam" id="PF24038"/>
    </source>
</evidence>
<dbReference type="InterPro" id="IPR055771">
    <property type="entry name" value="DUF7347"/>
</dbReference>
<proteinExistence type="predicted"/>